<gene>
    <name evidence="8" type="ORF">TCAL_14605</name>
</gene>
<dbReference type="PANTHER" id="PTHR46641">
    <property type="entry name" value="FMRFAMIDE RECEPTOR-RELATED"/>
    <property type="match status" value="1"/>
</dbReference>
<dbReference type="Proteomes" id="UP000318571">
    <property type="component" value="Chromosome 2"/>
</dbReference>
<accession>A0A553PDE7</accession>
<evidence type="ECO:0000313" key="8">
    <source>
        <dbReference type="EMBL" id="TRY75708.1"/>
    </source>
</evidence>
<dbReference type="GO" id="GO:0004930">
    <property type="term" value="F:G protein-coupled receptor activity"/>
    <property type="evidence" value="ECO:0007669"/>
    <property type="project" value="InterPro"/>
</dbReference>
<dbReference type="PRINTS" id="PR00237">
    <property type="entry name" value="GPCRRHODOPSN"/>
</dbReference>
<dbReference type="Gene3D" id="1.20.1070.10">
    <property type="entry name" value="Rhodopsin 7-helix transmembrane proteins"/>
    <property type="match status" value="1"/>
</dbReference>
<feature type="domain" description="G-protein coupled receptors family 1 profile" evidence="7">
    <location>
        <begin position="51"/>
        <end position="297"/>
    </location>
</feature>
<evidence type="ECO:0000256" key="6">
    <source>
        <dbReference type="SAM" id="Phobius"/>
    </source>
</evidence>
<keyword evidence="5 6" id="KW-0472">Membrane</keyword>
<dbReference type="OMA" id="DISELLX"/>
<feature type="transmembrane region" description="Helical" evidence="6">
    <location>
        <begin position="155"/>
        <end position="172"/>
    </location>
</feature>
<evidence type="ECO:0000313" key="9">
    <source>
        <dbReference type="Proteomes" id="UP000318571"/>
    </source>
</evidence>
<dbReference type="InterPro" id="IPR017452">
    <property type="entry name" value="GPCR_Rhodpsn_7TM"/>
</dbReference>
<feature type="transmembrane region" description="Helical" evidence="6">
    <location>
        <begin position="275"/>
        <end position="295"/>
    </location>
</feature>
<feature type="transmembrane region" description="Helical" evidence="6">
    <location>
        <begin position="72"/>
        <end position="91"/>
    </location>
</feature>
<dbReference type="STRING" id="6832.A0A553PDE7"/>
<evidence type="ECO:0000256" key="5">
    <source>
        <dbReference type="ARBA" id="ARBA00023136"/>
    </source>
</evidence>
<dbReference type="SUPFAM" id="SSF81321">
    <property type="entry name" value="Family A G protein-coupled receptor-like"/>
    <property type="match status" value="1"/>
</dbReference>
<evidence type="ECO:0000256" key="3">
    <source>
        <dbReference type="ARBA" id="ARBA00022692"/>
    </source>
</evidence>
<dbReference type="Pfam" id="PF00001">
    <property type="entry name" value="7tm_1"/>
    <property type="match status" value="1"/>
</dbReference>
<dbReference type="InterPro" id="IPR052954">
    <property type="entry name" value="GPCR-Ligand_Int"/>
</dbReference>
<protein>
    <recommendedName>
        <fullName evidence="7">G-protein coupled receptors family 1 profile domain-containing protein</fullName>
    </recommendedName>
</protein>
<keyword evidence="4 6" id="KW-1133">Transmembrane helix</keyword>
<evidence type="ECO:0000256" key="1">
    <source>
        <dbReference type="ARBA" id="ARBA00004370"/>
    </source>
</evidence>
<proteinExistence type="inferred from homology"/>
<dbReference type="PANTHER" id="PTHR46641:SF2">
    <property type="entry name" value="FMRFAMIDE RECEPTOR"/>
    <property type="match status" value="1"/>
</dbReference>
<evidence type="ECO:0000256" key="2">
    <source>
        <dbReference type="ARBA" id="ARBA00010663"/>
    </source>
</evidence>
<dbReference type="PROSITE" id="PS50262">
    <property type="entry name" value="G_PROTEIN_RECEP_F1_2"/>
    <property type="match status" value="1"/>
</dbReference>
<dbReference type="InterPro" id="IPR000276">
    <property type="entry name" value="GPCR_Rhodpsn"/>
</dbReference>
<dbReference type="AlphaFoldDB" id="A0A553PDE7"/>
<comment type="caution">
    <text evidence="8">The sequence shown here is derived from an EMBL/GenBank/DDBJ whole genome shotgun (WGS) entry which is preliminary data.</text>
</comment>
<comment type="similarity">
    <text evidence="2">Belongs to the G-protein coupled receptor 1 family.</text>
</comment>
<evidence type="ECO:0000256" key="4">
    <source>
        <dbReference type="ARBA" id="ARBA00022989"/>
    </source>
</evidence>
<dbReference type="GO" id="GO:0016020">
    <property type="term" value="C:membrane"/>
    <property type="evidence" value="ECO:0007669"/>
    <property type="project" value="UniProtKB-SubCell"/>
</dbReference>
<name>A0A553PDE7_TIGCA</name>
<feature type="transmembrane region" description="Helical" evidence="6">
    <location>
        <begin position="227"/>
        <end position="246"/>
    </location>
</feature>
<feature type="transmembrane region" description="Helical" evidence="6">
    <location>
        <begin position="38"/>
        <end position="60"/>
    </location>
</feature>
<sequence>MMNLTDTTMETSTVAYPCHGATQEEIDLYDDLVYWSDGIGQIIIGCTGIIGNCMAVPILISRKLNSIFNRILVFLAIFDNIFIFCAVLEGIRKNIGPLGDWHVYAFAYFGYQLQSISILSSIFMTVVLALERYLAITKPIEYHNAIQGTNPWKRVWMYIIPVVVFSTVFNLPKFAEIKVVENIIITKRVDPETFETEFYNDTQVTVLPTDLRMNDAYIFWYNNLAKLIITGLIPFLSLCIFNTRIYDALRRRRKVMGPNATAAHQQQLNEDNRQALVLFSIVIIFLISNVPRIALNLHEPVKLFSTPCESGGTDLSQLHVPLSQRCSNFAVVAKLIYR</sequence>
<keyword evidence="9" id="KW-1185">Reference proteome</keyword>
<dbReference type="EMBL" id="VCGU01000005">
    <property type="protein sequence ID" value="TRY75708.1"/>
    <property type="molecule type" value="Genomic_DNA"/>
</dbReference>
<evidence type="ECO:0000259" key="7">
    <source>
        <dbReference type="PROSITE" id="PS50262"/>
    </source>
</evidence>
<organism evidence="8 9">
    <name type="scientific">Tigriopus californicus</name>
    <name type="common">Marine copepod</name>
    <dbReference type="NCBI Taxonomy" id="6832"/>
    <lineage>
        <taxon>Eukaryota</taxon>
        <taxon>Metazoa</taxon>
        <taxon>Ecdysozoa</taxon>
        <taxon>Arthropoda</taxon>
        <taxon>Crustacea</taxon>
        <taxon>Multicrustacea</taxon>
        <taxon>Hexanauplia</taxon>
        <taxon>Copepoda</taxon>
        <taxon>Harpacticoida</taxon>
        <taxon>Harpacticidae</taxon>
        <taxon>Tigriopus</taxon>
    </lineage>
</organism>
<keyword evidence="3 6" id="KW-0812">Transmembrane</keyword>
<comment type="subcellular location">
    <subcellularLocation>
        <location evidence="1">Membrane</location>
    </subcellularLocation>
</comment>
<feature type="transmembrane region" description="Helical" evidence="6">
    <location>
        <begin position="111"/>
        <end position="134"/>
    </location>
</feature>
<reference evidence="8 9" key="1">
    <citation type="journal article" date="2018" name="Nat. Ecol. Evol.">
        <title>Genomic signatures of mitonuclear coevolution across populations of Tigriopus californicus.</title>
        <authorList>
            <person name="Barreto F.S."/>
            <person name="Watson E.T."/>
            <person name="Lima T.G."/>
            <person name="Willett C.S."/>
            <person name="Edmands S."/>
            <person name="Li W."/>
            <person name="Burton R.S."/>
        </authorList>
    </citation>
    <scope>NUCLEOTIDE SEQUENCE [LARGE SCALE GENOMIC DNA]</scope>
    <source>
        <strain evidence="8 9">San Diego</strain>
    </source>
</reference>